<keyword evidence="1" id="KW-0812">Transmembrane</keyword>
<comment type="caution">
    <text evidence="2">The sequence shown here is derived from an EMBL/GenBank/DDBJ whole genome shotgun (WGS) entry which is preliminary data.</text>
</comment>
<name>A0A2S6NHD1_9HYPH</name>
<dbReference type="EMBL" id="NHSJ01000009">
    <property type="protein sequence ID" value="PPQ33959.1"/>
    <property type="molecule type" value="Genomic_DNA"/>
</dbReference>
<organism evidence="2 3">
    <name type="scientific">Rhodoblastus sphagnicola</name>
    <dbReference type="NCBI Taxonomy" id="333368"/>
    <lineage>
        <taxon>Bacteria</taxon>
        <taxon>Pseudomonadati</taxon>
        <taxon>Pseudomonadota</taxon>
        <taxon>Alphaproteobacteria</taxon>
        <taxon>Hyphomicrobiales</taxon>
        <taxon>Rhodoblastaceae</taxon>
        <taxon>Rhodoblastus</taxon>
    </lineage>
</organism>
<sequence>MSRWRRAASSIFCDLGALEGAARAFSFICLGAVSIGIGLVYQKLVFRPSSGATSRDADG</sequence>
<dbReference type="Proteomes" id="UP000239089">
    <property type="component" value="Unassembled WGS sequence"/>
</dbReference>
<keyword evidence="1" id="KW-1133">Transmembrane helix</keyword>
<dbReference type="AlphaFoldDB" id="A0A2S6NHD1"/>
<reference evidence="2 3" key="1">
    <citation type="journal article" date="2018" name="Arch. Microbiol.">
        <title>New insights into the metabolic potential of the phototrophic purple bacterium Rhodopila globiformis DSM 161(T) from its draft genome sequence and evidence for a vanadium-dependent nitrogenase.</title>
        <authorList>
            <person name="Imhoff J.F."/>
            <person name="Rahn T."/>
            <person name="Kunzel S."/>
            <person name="Neulinger S.C."/>
        </authorList>
    </citation>
    <scope>NUCLEOTIDE SEQUENCE [LARGE SCALE GENOMIC DNA]</scope>
    <source>
        <strain evidence="2 3">DSM 16996</strain>
    </source>
</reference>
<evidence type="ECO:0000313" key="3">
    <source>
        <dbReference type="Proteomes" id="UP000239089"/>
    </source>
</evidence>
<accession>A0A2S6NHD1</accession>
<proteinExistence type="predicted"/>
<keyword evidence="1" id="KW-0472">Membrane</keyword>
<evidence type="ECO:0000256" key="1">
    <source>
        <dbReference type="SAM" id="Phobius"/>
    </source>
</evidence>
<gene>
    <name evidence="2" type="ORF">CCR94_00395</name>
</gene>
<feature type="transmembrane region" description="Helical" evidence="1">
    <location>
        <begin position="21"/>
        <end position="41"/>
    </location>
</feature>
<protein>
    <submittedName>
        <fullName evidence="2">Uncharacterized protein</fullName>
    </submittedName>
</protein>
<keyword evidence="3" id="KW-1185">Reference proteome</keyword>
<evidence type="ECO:0000313" key="2">
    <source>
        <dbReference type="EMBL" id="PPQ33959.1"/>
    </source>
</evidence>